<comment type="caution">
    <text evidence="2">The sequence shown here is derived from an EMBL/GenBank/DDBJ whole genome shotgun (WGS) entry which is preliminary data.</text>
</comment>
<name>A0A151M9B6_ALLMI</name>
<dbReference type="Proteomes" id="UP000050525">
    <property type="component" value="Unassembled WGS sequence"/>
</dbReference>
<dbReference type="AlphaFoldDB" id="A0A151M9B6"/>
<evidence type="ECO:0000256" key="1">
    <source>
        <dbReference type="SAM" id="MobiDB-lite"/>
    </source>
</evidence>
<sequence>MVQEDLTHLNFCTKSAFLVVEILNSVENQDDSEHGSMPQPEDTVRWKKPGGLPHDNELPEMYVLDQLSTGILRPGWGSVEFRNEMNHELREVGLRR</sequence>
<reference evidence="2 3" key="1">
    <citation type="journal article" date="2012" name="Genome Biol.">
        <title>Sequencing three crocodilian genomes to illuminate the evolution of archosaurs and amniotes.</title>
        <authorList>
            <person name="St John J.A."/>
            <person name="Braun E.L."/>
            <person name="Isberg S.R."/>
            <person name="Miles L.G."/>
            <person name="Chong A.Y."/>
            <person name="Gongora J."/>
            <person name="Dalzell P."/>
            <person name="Moran C."/>
            <person name="Bed'hom B."/>
            <person name="Abzhanov A."/>
            <person name="Burgess S.C."/>
            <person name="Cooksey A.M."/>
            <person name="Castoe T.A."/>
            <person name="Crawford N.G."/>
            <person name="Densmore L.D."/>
            <person name="Drew J.C."/>
            <person name="Edwards S.V."/>
            <person name="Faircloth B.C."/>
            <person name="Fujita M.K."/>
            <person name="Greenwold M.J."/>
            <person name="Hoffmann F.G."/>
            <person name="Howard J.M."/>
            <person name="Iguchi T."/>
            <person name="Janes D.E."/>
            <person name="Khan S.Y."/>
            <person name="Kohno S."/>
            <person name="de Koning A.J."/>
            <person name="Lance S.L."/>
            <person name="McCarthy F.M."/>
            <person name="McCormack J.E."/>
            <person name="Merchant M.E."/>
            <person name="Peterson D.G."/>
            <person name="Pollock D.D."/>
            <person name="Pourmand N."/>
            <person name="Raney B.J."/>
            <person name="Roessler K.A."/>
            <person name="Sanford J.R."/>
            <person name="Sawyer R.H."/>
            <person name="Schmidt C.J."/>
            <person name="Triplett E.W."/>
            <person name="Tuberville T.D."/>
            <person name="Venegas-Anaya M."/>
            <person name="Howard J.T."/>
            <person name="Jarvis E.D."/>
            <person name="Guillette L.J.Jr."/>
            <person name="Glenn T.C."/>
            <person name="Green R.E."/>
            <person name="Ray D.A."/>
        </authorList>
    </citation>
    <scope>NUCLEOTIDE SEQUENCE [LARGE SCALE GENOMIC DNA]</scope>
    <source>
        <strain evidence="2">KSC_2009_1</strain>
    </source>
</reference>
<feature type="region of interest" description="Disordered" evidence="1">
    <location>
        <begin position="28"/>
        <end position="52"/>
    </location>
</feature>
<organism evidence="2 3">
    <name type="scientific">Alligator mississippiensis</name>
    <name type="common">American alligator</name>
    <dbReference type="NCBI Taxonomy" id="8496"/>
    <lineage>
        <taxon>Eukaryota</taxon>
        <taxon>Metazoa</taxon>
        <taxon>Chordata</taxon>
        <taxon>Craniata</taxon>
        <taxon>Vertebrata</taxon>
        <taxon>Euteleostomi</taxon>
        <taxon>Archelosauria</taxon>
        <taxon>Archosauria</taxon>
        <taxon>Crocodylia</taxon>
        <taxon>Alligatoridae</taxon>
        <taxon>Alligatorinae</taxon>
        <taxon>Alligator</taxon>
    </lineage>
</organism>
<keyword evidence="3" id="KW-1185">Reference proteome</keyword>
<evidence type="ECO:0000313" key="3">
    <source>
        <dbReference type="Proteomes" id="UP000050525"/>
    </source>
</evidence>
<protein>
    <submittedName>
        <fullName evidence="2">Uncharacterized protein</fullName>
    </submittedName>
</protein>
<proteinExistence type="predicted"/>
<dbReference type="EMBL" id="AKHW03006295">
    <property type="protein sequence ID" value="KYO21118.1"/>
    <property type="molecule type" value="Genomic_DNA"/>
</dbReference>
<evidence type="ECO:0000313" key="2">
    <source>
        <dbReference type="EMBL" id="KYO21118.1"/>
    </source>
</evidence>
<accession>A0A151M9B6</accession>
<gene>
    <name evidence="2" type="ORF">Y1Q_0001414</name>
</gene>